<accession>A0AAV6TJQ3</accession>
<organism evidence="1 2">
    <name type="scientific">Oedothorax gibbosus</name>
    <dbReference type="NCBI Taxonomy" id="931172"/>
    <lineage>
        <taxon>Eukaryota</taxon>
        <taxon>Metazoa</taxon>
        <taxon>Ecdysozoa</taxon>
        <taxon>Arthropoda</taxon>
        <taxon>Chelicerata</taxon>
        <taxon>Arachnida</taxon>
        <taxon>Araneae</taxon>
        <taxon>Araneomorphae</taxon>
        <taxon>Entelegynae</taxon>
        <taxon>Araneoidea</taxon>
        <taxon>Linyphiidae</taxon>
        <taxon>Erigoninae</taxon>
        <taxon>Oedothorax</taxon>
    </lineage>
</organism>
<sequence>MAQKDIQYPQGVRDLTGDISTDDLVQRLRKCAYAFQNMSQEEDNSAYIPLALYLASERFLEHKEAQRFNS</sequence>
<dbReference type="EMBL" id="JAFNEN010003491">
    <property type="protein sequence ID" value="KAG8171839.1"/>
    <property type="molecule type" value="Genomic_DNA"/>
</dbReference>
<proteinExistence type="predicted"/>
<evidence type="ECO:0000313" key="1">
    <source>
        <dbReference type="EMBL" id="KAG8171839.1"/>
    </source>
</evidence>
<evidence type="ECO:0000313" key="2">
    <source>
        <dbReference type="Proteomes" id="UP000827092"/>
    </source>
</evidence>
<keyword evidence="2" id="KW-1185">Reference proteome</keyword>
<dbReference type="Proteomes" id="UP000827092">
    <property type="component" value="Unassembled WGS sequence"/>
</dbReference>
<comment type="caution">
    <text evidence="1">The sequence shown here is derived from an EMBL/GenBank/DDBJ whole genome shotgun (WGS) entry which is preliminary data.</text>
</comment>
<dbReference type="AlphaFoldDB" id="A0AAV6TJQ3"/>
<reference evidence="1 2" key="1">
    <citation type="journal article" date="2022" name="Nat. Ecol. Evol.">
        <title>A masculinizing supergene underlies an exaggerated male reproductive morph in a spider.</title>
        <authorList>
            <person name="Hendrickx F."/>
            <person name="De Corte Z."/>
            <person name="Sonet G."/>
            <person name="Van Belleghem S.M."/>
            <person name="Kostlbacher S."/>
            <person name="Vangestel C."/>
        </authorList>
    </citation>
    <scope>NUCLEOTIDE SEQUENCE [LARGE SCALE GENOMIC DNA]</scope>
    <source>
        <strain evidence="1">W744_W776</strain>
    </source>
</reference>
<name>A0AAV6TJQ3_9ARAC</name>
<gene>
    <name evidence="1" type="ORF">JTE90_014028</name>
</gene>
<protein>
    <submittedName>
        <fullName evidence="1">Uncharacterized protein</fullName>
    </submittedName>
</protein>